<organism evidence="1 2">
    <name type="scientific">Parasponia andersonii</name>
    <name type="common">Sponia andersonii</name>
    <dbReference type="NCBI Taxonomy" id="3476"/>
    <lineage>
        <taxon>Eukaryota</taxon>
        <taxon>Viridiplantae</taxon>
        <taxon>Streptophyta</taxon>
        <taxon>Embryophyta</taxon>
        <taxon>Tracheophyta</taxon>
        <taxon>Spermatophyta</taxon>
        <taxon>Magnoliopsida</taxon>
        <taxon>eudicotyledons</taxon>
        <taxon>Gunneridae</taxon>
        <taxon>Pentapetalae</taxon>
        <taxon>rosids</taxon>
        <taxon>fabids</taxon>
        <taxon>Rosales</taxon>
        <taxon>Cannabaceae</taxon>
        <taxon>Parasponia</taxon>
    </lineage>
</organism>
<protein>
    <submittedName>
        <fullName evidence="1">Uncharacterized protein</fullName>
    </submittedName>
</protein>
<dbReference type="EMBL" id="JXTB01000196">
    <property type="protein sequence ID" value="PON54321.1"/>
    <property type="molecule type" value="Genomic_DNA"/>
</dbReference>
<name>A0A2P5BZX1_PARAD</name>
<reference evidence="2" key="1">
    <citation type="submission" date="2016-06" db="EMBL/GenBank/DDBJ databases">
        <title>Parallel loss of symbiosis genes in relatives of nitrogen-fixing non-legume Parasponia.</title>
        <authorList>
            <person name="Van Velzen R."/>
            <person name="Holmer R."/>
            <person name="Bu F."/>
            <person name="Rutten L."/>
            <person name="Van Zeijl A."/>
            <person name="Liu W."/>
            <person name="Santuari L."/>
            <person name="Cao Q."/>
            <person name="Sharma T."/>
            <person name="Shen D."/>
            <person name="Roswanjaya Y."/>
            <person name="Wardhani T."/>
            <person name="Kalhor M.S."/>
            <person name="Jansen J."/>
            <person name="Van den Hoogen J."/>
            <person name="Gungor B."/>
            <person name="Hartog M."/>
            <person name="Hontelez J."/>
            <person name="Verver J."/>
            <person name="Yang W.-C."/>
            <person name="Schijlen E."/>
            <person name="Repin R."/>
            <person name="Schilthuizen M."/>
            <person name="Schranz E."/>
            <person name="Heidstra R."/>
            <person name="Miyata K."/>
            <person name="Fedorova E."/>
            <person name="Kohlen W."/>
            <person name="Bisseling T."/>
            <person name="Smit S."/>
            <person name="Geurts R."/>
        </authorList>
    </citation>
    <scope>NUCLEOTIDE SEQUENCE [LARGE SCALE GENOMIC DNA]</scope>
    <source>
        <strain evidence="2">cv. WU1-14</strain>
    </source>
</reference>
<sequence length="105" mass="11527">MRHSSSARGGGGFDKTCISFSLRILCGMFSSGSGTGLKLVLGALGGRYVNSMLLLAPTLWTMALRRRFSGLSLAWSRRSSARLQDVKRCFQTDLDSQTSLYHCRC</sequence>
<comment type="caution">
    <text evidence="1">The sequence shown here is derived from an EMBL/GenBank/DDBJ whole genome shotgun (WGS) entry which is preliminary data.</text>
</comment>
<evidence type="ECO:0000313" key="2">
    <source>
        <dbReference type="Proteomes" id="UP000237105"/>
    </source>
</evidence>
<dbReference type="AlphaFoldDB" id="A0A2P5BZX1"/>
<accession>A0A2P5BZX1</accession>
<dbReference type="OrthoDB" id="10303339at2759"/>
<evidence type="ECO:0000313" key="1">
    <source>
        <dbReference type="EMBL" id="PON54321.1"/>
    </source>
</evidence>
<gene>
    <name evidence="1" type="ORF">PanWU01x14_195500</name>
</gene>
<proteinExistence type="predicted"/>
<dbReference type="Proteomes" id="UP000237105">
    <property type="component" value="Unassembled WGS sequence"/>
</dbReference>
<keyword evidence="2" id="KW-1185">Reference proteome</keyword>